<comment type="similarity">
    <text evidence="1">Belongs to the sigma-70 factor family. ECF subfamily.</text>
</comment>
<keyword evidence="9" id="KW-1185">Reference proteome</keyword>
<dbReference type="PANTHER" id="PTHR43133:SF8">
    <property type="entry name" value="RNA POLYMERASE SIGMA FACTOR HI_1459-RELATED"/>
    <property type="match status" value="1"/>
</dbReference>
<dbReference type="EMBL" id="BAABEZ010000004">
    <property type="protein sequence ID" value="GAA4450615.1"/>
    <property type="molecule type" value="Genomic_DNA"/>
</dbReference>
<evidence type="ECO:0000256" key="5">
    <source>
        <dbReference type="ARBA" id="ARBA00023163"/>
    </source>
</evidence>
<dbReference type="NCBIfam" id="TIGR02937">
    <property type="entry name" value="sigma70-ECF"/>
    <property type="match status" value="1"/>
</dbReference>
<dbReference type="PANTHER" id="PTHR43133">
    <property type="entry name" value="RNA POLYMERASE ECF-TYPE SIGMA FACTO"/>
    <property type="match status" value="1"/>
</dbReference>
<dbReference type="SUPFAM" id="SSF88659">
    <property type="entry name" value="Sigma3 and sigma4 domains of RNA polymerase sigma factors"/>
    <property type="match status" value="1"/>
</dbReference>
<dbReference type="Pfam" id="PF04542">
    <property type="entry name" value="Sigma70_r2"/>
    <property type="match status" value="1"/>
</dbReference>
<feature type="domain" description="RNA polymerase sigma-70 region 2" evidence="6">
    <location>
        <begin position="7"/>
        <end position="73"/>
    </location>
</feature>
<protein>
    <submittedName>
        <fullName evidence="8">RNA polymerase sigma factor</fullName>
    </submittedName>
</protein>
<accession>A0ABP8MH54</accession>
<dbReference type="InterPro" id="IPR013325">
    <property type="entry name" value="RNA_pol_sigma_r2"/>
</dbReference>
<comment type="caution">
    <text evidence="8">The sequence shown here is derived from an EMBL/GenBank/DDBJ whole genome shotgun (WGS) entry which is preliminary data.</text>
</comment>
<gene>
    <name evidence="8" type="ORF">GCM10023092_06770</name>
</gene>
<dbReference type="InterPro" id="IPR013249">
    <property type="entry name" value="RNA_pol_sigma70_r4_t2"/>
</dbReference>
<dbReference type="Pfam" id="PF08281">
    <property type="entry name" value="Sigma70_r4_2"/>
    <property type="match status" value="1"/>
</dbReference>
<evidence type="ECO:0000256" key="4">
    <source>
        <dbReference type="ARBA" id="ARBA00023125"/>
    </source>
</evidence>
<evidence type="ECO:0000313" key="9">
    <source>
        <dbReference type="Proteomes" id="UP001501410"/>
    </source>
</evidence>
<reference evidence="9" key="1">
    <citation type="journal article" date="2019" name="Int. J. Syst. Evol. Microbiol.">
        <title>The Global Catalogue of Microorganisms (GCM) 10K type strain sequencing project: providing services to taxonomists for standard genome sequencing and annotation.</title>
        <authorList>
            <consortium name="The Broad Institute Genomics Platform"/>
            <consortium name="The Broad Institute Genome Sequencing Center for Infectious Disease"/>
            <person name="Wu L."/>
            <person name="Ma J."/>
        </authorList>
    </citation>
    <scope>NUCLEOTIDE SEQUENCE [LARGE SCALE GENOMIC DNA]</scope>
    <source>
        <strain evidence="9">JCM 31921</strain>
    </source>
</reference>
<evidence type="ECO:0000256" key="2">
    <source>
        <dbReference type="ARBA" id="ARBA00023015"/>
    </source>
</evidence>
<dbReference type="InterPro" id="IPR039425">
    <property type="entry name" value="RNA_pol_sigma-70-like"/>
</dbReference>
<keyword evidence="4" id="KW-0238">DNA-binding</keyword>
<dbReference type="InterPro" id="IPR036388">
    <property type="entry name" value="WH-like_DNA-bd_sf"/>
</dbReference>
<dbReference type="Gene3D" id="1.10.10.10">
    <property type="entry name" value="Winged helix-like DNA-binding domain superfamily/Winged helix DNA-binding domain"/>
    <property type="match status" value="1"/>
</dbReference>
<proteinExistence type="inferred from homology"/>
<keyword evidence="2" id="KW-0805">Transcription regulation</keyword>
<dbReference type="InterPro" id="IPR007627">
    <property type="entry name" value="RNA_pol_sigma70_r2"/>
</dbReference>
<dbReference type="InterPro" id="IPR013324">
    <property type="entry name" value="RNA_pol_sigma_r3/r4-like"/>
</dbReference>
<keyword evidence="5" id="KW-0804">Transcription</keyword>
<evidence type="ECO:0000256" key="1">
    <source>
        <dbReference type="ARBA" id="ARBA00010641"/>
    </source>
</evidence>
<dbReference type="InterPro" id="IPR014284">
    <property type="entry name" value="RNA_pol_sigma-70_dom"/>
</dbReference>
<name>A0ABP8MH54_9BACT</name>
<evidence type="ECO:0000259" key="7">
    <source>
        <dbReference type="Pfam" id="PF08281"/>
    </source>
</evidence>
<feature type="domain" description="RNA polymerase sigma factor 70 region 4 type 2" evidence="7">
    <location>
        <begin position="108"/>
        <end position="160"/>
    </location>
</feature>
<evidence type="ECO:0000313" key="8">
    <source>
        <dbReference type="EMBL" id="GAA4450615.1"/>
    </source>
</evidence>
<dbReference type="Gene3D" id="1.10.1740.10">
    <property type="match status" value="1"/>
</dbReference>
<sequence length="170" mass="20322">MQFDFIFNEHRDKVYSLCLRYLQHTQEAEDAMQEVFIKVFRKLDSFQDKAQLSTWIYRIAVNHCLDILRSKKRKQQLLRFLPFLQQEEGFSYILTHKDLSLEDKQELDRLMQHIRSLPENQFTALVLNRLEGISIERVAQIMGLSYKSVESLLQRAKQNLIKRIEATSKE</sequence>
<organism evidence="8 9">
    <name type="scientific">Rurimicrobium arvi</name>
    <dbReference type="NCBI Taxonomy" id="2049916"/>
    <lineage>
        <taxon>Bacteria</taxon>
        <taxon>Pseudomonadati</taxon>
        <taxon>Bacteroidota</taxon>
        <taxon>Chitinophagia</taxon>
        <taxon>Chitinophagales</taxon>
        <taxon>Chitinophagaceae</taxon>
        <taxon>Rurimicrobium</taxon>
    </lineage>
</organism>
<keyword evidence="3" id="KW-0731">Sigma factor</keyword>
<dbReference type="Proteomes" id="UP001501410">
    <property type="component" value="Unassembled WGS sequence"/>
</dbReference>
<dbReference type="SUPFAM" id="SSF88946">
    <property type="entry name" value="Sigma2 domain of RNA polymerase sigma factors"/>
    <property type="match status" value="1"/>
</dbReference>
<evidence type="ECO:0000256" key="3">
    <source>
        <dbReference type="ARBA" id="ARBA00023082"/>
    </source>
</evidence>
<dbReference type="RefSeq" id="WP_344822696.1">
    <property type="nucleotide sequence ID" value="NZ_BAABEZ010000004.1"/>
</dbReference>
<evidence type="ECO:0000259" key="6">
    <source>
        <dbReference type="Pfam" id="PF04542"/>
    </source>
</evidence>